<reference evidence="5" key="1">
    <citation type="submission" date="2022-12" db="EMBL/GenBank/DDBJ databases">
        <title>Draft genome assemblies for two species of Escallonia (Escalloniales).</title>
        <authorList>
            <person name="Chanderbali A."/>
            <person name="Dervinis C."/>
            <person name="Anghel I."/>
            <person name="Soltis D."/>
            <person name="Soltis P."/>
            <person name="Zapata F."/>
        </authorList>
    </citation>
    <scope>NUCLEOTIDE SEQUENCE</scope>
    <source>
        <strain evidence="5">UCBG64.0493</strain>
        <tissue evidence="5">Leaf</tissue>
    </source>
</reference>
<comment type="caution">
    <text evidence="5">The sequence shown here is derived from an EMBL/GenBank/DDBJ whole genome shotgun (WGS) entry which is preliminary data.</text>
</comment>
<dbReference type="GO" id="GO:0016279">
    <property type="term" value="F:protein-lysine N-methyltransferase activity"/>
    <property type="evidence" value="ECO:0007669"/>
    <property type="project" value="InterPro"/>
</dbReference>
<accession>A0AA88VX51</accession>
<protein>
    <submittedName>
        <fullName evidence="5">Uncharacterized protein</fullName>
    </submittedName>
</protein>
<proteinExistence type="predicted"/>
<dbReference type="GO" id="GO:0005737">
    <property type="term" value="C:cytoplasm"/>
    <property type="evidence" value="ECO:0007669"/>
    <property type="project" value="UniProtKB-SubCell"/>
</dbReference>
<evidence type="ECO:0000256" key="2">
    <source>
        <dbReference type="ARBA" id="ARBA00022490"/>
    </source>
</evidence>
<dbReference type="AlphaFoldDB" id="A0AA88VX51"/>
<name>A0AA88VX51_9ASTE</name>
<dbReference type="EMBL" id="JAVXUP010001127">
    <property type="protein sequence ID" value="KAK3015682.1"/>
    <property type="molecule type" value="Genomic_DNA"/>
</dbReference>
<dbReference type="InterPro" id="IPR019369">
    <property type="entry name" value="Efm5/EEF1AKMT1"/>
</dbReference>
<dbReference type="GO" id="GO:0032259">
    <property type="term" value="P:methylation"/>
    <property type="evidence" value="ECO:0007669"/>
    <property type="project" value="UniProtKB-KW"/>
</dbReference>
<keyword evidence="6" id="KW-1185">Reference proteome</keyword>
<evidence type="ECO:0000313" key="5">
    <source>
        <dbReference type="EMBL" id="KAK3015682.1"/>
    </source>
</evidence>
<organism evidence="5 6">
    <name type="scientific">Escallonia herrerae</name>
    <dbReference type="NCBI Taxonomy" id="1293975"/>
    <lineage>
        <taxon>Eukaryota</taxon>
        <taxon>Viridiplantae</taxon>
        <taxon>Streptophyta</taxon>
        <taxon>Embryophyta</taxon>
        <taxon>Tracheophyta</taxon>
        <taxon>Spermatophyta</taxon>
        <taxon>Magnoliopsida</taxon>
        <taxon>eudicotyledons</taxon>
        <taxon>Gunneridae</taxon>
        <taxon>Pentapetalae</taxon>
        <taxon>asterids</taxon>
        <taxon>campanulids</taxon>
        <taxon>Escalloniales</taxon>
        <taxon>Escalloniaceae</taxon>
        <taxon>Escallonia</taxon>
    </lineage>
</organism>
<dbReference type="PANTHER" id="PTHR13200:SF0">
    <property type="entry name" value="EEF1A LYSINE METHYLTRANSFERASE 1"/>
    <property type="match status" value="1"/>
</dbReference>
<dbReference type="PANTHER" id="PTHR13200">
    <property type="entry name" value="EEF1A LYSINE METHYLTRANSFERASE 1"/>
    <property type="match status" value="1"/>
</dbReference>
<dbReference type="InterPro" id="IPR041370">
    <property type="entry name" value="Mlase_EEF1AKMT1/ZCCHC4"/>
</dbReference>
<evidence type="ECO:0000313" key="6">
    <source>
        <dbReference type="Proteomes" id="UP001188597"/>
    </source>
</evidence>
<dbReference type="Proteomes" id="UP001188597">
    <property type="component" value="Unassembled WGS sequence"/>
</dbReference>
<comment type="subcellular location">
    <subcellularLocation>
        <location evidence="1">Cytoplasm</location>
    </subcellularLocation>
</comment>
<keyword evidence="4" id="KW-0808">Transferase</keyword>
<keyword evidence="2" id="KW-0963">Cytoplasm</keyword>
<gene>
    <name evidence="5" type="ORF">RJ639_006617</name>
</gene>
<dbReference type="Pfam" id="PF10237">
    <property type="entry name" value="N6-adenineMlase"/>
    <property type="match status" value="1"/>
</dbReference>
<sequence>MGFKKEKAAKTVSMDKINCDLSVQLLEYDKRFEHYGSEFTFYDYNQPVELPSTMQHGYKIVVADPPYLLIHCVS</sequence>
<evidence type="ECO:0000256" key="3">
    <source>
        <dbReference type="ARBA" id="ARBA00022603"/>
    </source>
</evidence>
<evidence type="ECO:0000256" key="4">
    <source>
        <dbReference type="ARBA" id="ARBA00022679"/>
    </source>
</evidence>
<evidence type="ECO:0000256" key="1">
    <source>
        <dbReference type="ARBA" id="ARBA00004496"/>
    </source>
</evidence>
<keyword evidence="3" id="KW-0489">Methyltransferase</keyword>